<organism evidence="1 2">
    <name type="scientific">Parastrongyloides trichosuri</name>
    <name type="common">Possum-specific nematode worm</name>
    <dbReference type="NCBI Taxonomy" id="131310"/>
    <lineage>
        <taxon>Eukaryota</taxon>
        <taxon>Metazoa</taxon>
        <taxon>Ecdysozoa</taxon>
        <taxon>Nematoda</taxon>
        <taxon>Chromadorea</taxon>
        <taxon>Rhabditida</taxon>
        <taxon>Tylenchina</taxon>
        <taxon>Panagrolaimomorpha</taxon>
        <taxon>Strongyloidoidea</taxon>
        <taxon>Strongyloididae</taxon>
        <taxon>Parastrongyloides</taxon>
    </lineage>
</organism>
<dbReference type="AlphaFoldDB" id="A0A0N4ZW68"/>
<accession>A0A0N4ZW68</accession>
<evidence type="ECO:0000313" key="1">
    <source>
        <dbReference type="Proteomes" id="UP000038045"/>
    </source>
</evidence>
<reference evidence="2" key="1">
    <citation type="submission" date="2017-02" db="UniProtKB">
        <authorList>
            <consortium name="WormBaseParasite"/>
        </authorList>
    </citation>
    <scope>IDENTIFICATION</scope>
</reference>
<name>A0A0N4ZW68_PARTI</name>
<keyword evidence="1" id="KW-1185">Reference proteome</keyword>
<dbReference type="Proteomes" id="UP000038045">
    <property type="component" value="Unplaced"/>
</dbReference>
<sequence length="22" mass="2708">NIDIKNYCIRYFEKYGNVILND</sequence>
<proteinExistence type="predicted"/>
<evidence type="ECO:0000313" key="2">
    <source>
        <dbReference type="WBParaSite" id="PTRK_0001286400.1"/>
    </source>
</evidence>
<dbReference type="WBParaSite" id="PTRK_0001286400.1">
    <property type="protein sequence ID" value="PTRK_0001286400.1"/>
    <property type="gene ID" value="PTRK_0001286400"/>
</dbReference>
<protein>
    <submittedName>
        <fullName evidence="2">N-acetylmuramoyl-L-alanine amidase</fullName>
    </submittedName>
</protein>